<reference evidence="6" key="2">
    <citation type="submission" date="2020-11" db="EMBL/GenBank/DDBJ databases">
        <authorList>
            <person name="McCartney M.A."/>
            <person name="Auch B."/>
            <person name="Kono T."/>
            <person name="Mallez S."/>
            <person name="Becker A."/>
            <person name="Gohl D.M."/>
            <person name="Silverstein K.A.T."/>
            <person name="Koren S."/>
            <person name="Bechman K.B."/>
            <person name="Herman A."/>
            <person name="Abrahante J.E."/>
            <person name="Garbe J."/>
        </authorList>
    </citation>
    <scope>NUCLEOTIDE SEQUENCE</scope>
    <source>
        <strain evidence="6">Duluth1</strain>
        <tissue evidence="6">Whole animal</tissue>
    </source>
</reference>
<dbReference type="GO" id="GO:0016787">
    <property type="term" value="F:hydrolase activity"/>
    <property type="evidence" value="ECO:0007669"/>
    <property type="project" value="UniProtKB-KW"/>
</dbReference>
<dbReference type="InterPro" id="IPR030385">
    <property type="entry name" value="G_IRG_dom"/>
</dbReference>
<gene>
    <name evidence="6" type="ORF">DPMN_055014</name>
</gene>
<dbReference type="InterPro" id="IPR007743">
    <property type="entry name" value="Immunity-related_GTPase-like"/>
</dbReference>
<dbReference type="AlphaFoldDB" id="A0A9D4CRV4"/>
<accession>A0A9D4CRV4</accession>
<evidence type="ECO:0000259" key="5">
    <source>
        <dbReference type="PROSITE" id="PS51716"/>
    </source>
</evidence>
<dbReference type="InterPro" id="IPR051515">
    <property type="entry name" value="IRG"/>
</dbReference>
<dbReference type="PROSITE" id="PS51716">
    <property type="entry name" value="G_IRG"/>
    <property type="match status" value="1"/>
</dbReference>
<keyword evidence="7" id="KW-1185">Reference proteome</keyword>
<evidence type="ECO:0000256" key="4">
    <source>
        <dbReference type="ARBA" id="ARBA00023134"/>
    </source>
</evidence>
<dbReference type="Proteomes" id="UP000828390">
    <property type="component" value="Unassembled WGS sequence"/>
</dbReference>
<keyword evidence="3" id="KW-0378">Hydrolase</keyword>
<reference evidence="6" key="1">
    <citation type="journal article" date="2019" name="bioRxiv">
        <title>The Genome of the Zebra Mussel, Dreissena polymorpha: A Resource for Invasive Species Research.</title>
        <authorList>
            <person name="McCartney M.A."/>
            <person name="Auch B."/>
            <person name="Kono T."/>
            <person name="Mallez S."/>
            <person name="Zhang Y."/>
            <person name="Obille A."/>
            <person name="Becker A."/>
            <person name="Abrahante J.E."/>
            <person name="Garbe J."/>
            <person name="Badalamenti J.P."/>
            <person name="Herman A."/>
            <person name="Mangelson H."/>
            <person name="Liachko I."/>
            <person name="Sullivan S."/>
            <person name="Sone E.D."/>
            <person name="Koren S."/>
            <person name="Silverstein K.A.T."/>
            <person name="Beckman K.B."/>
            <person name="Gohl D.M."/>
        </authorList>
    </citation>
    <scope>NUCLEOTIDE SEQUENCE</scope>
    <source>
        <strain evidence="6">Duluth1</strain>
        <tissue evidence="6">Whole animal</tissue>
    </source>
</reference>
<name>A0A9D4CRV4_DREPO</name>
<dbReference type="SUPFAM" id="SSF52540">
    <property type="entry name" value="P-loop containing nucleoside triphosphate hydrolases"/>
    <property type="match status" value="1"/>
</dbReference>
<evidence type="ECO:0000313" key="7">
    <source>
        <dbReference type="Proteomes" id="UP000828390"/>
    </source>
</evidence>
<proteinExistence type="inferred from homology"/>
<evidence type="ECO:0000256" key="1">
    <source>
        <dbReference type="ARBA" id="ARBA00005429"/>
    </source>
</evidence>
<dbReference type="PANTHER" id="PTHR32341:SF10">
    <property type="entry name" value="INTERFERON-INDUCIBLE GTPASE 5"/>
    <property type="match status" value="1"/>
</dbReference>
<dbReference type="PANTHER" id="PTHR32341">
    <property type="entry name" value="INTERFERON-INDUCIBLE GTPASE"/>
    <property type="match status" value="1"/>
</dbReference>
<dbReference type="Gene3D" id="3.40.50.300">
    <property type="entry name" value="P-loop containing nucleotide triphosphate hydrolases"/>
    <property type="match status" value="1"/>
</dbReference>
<dbReference type="GO" id="GO:0016020">
    <property type="term" value="C:membrane"/>
    <property type="evidence" value="ECO:0007669"/>
    <property type="project" value="InterPro"/>
</dbReference>
<protein>
    <recommendedName>
        <fullName evidence="5">IRG-type G domain-containing protein</fullName>
    </recommendedName>
</protein>
<dbReference type="GO" id="GO:0005525">
    <property type="term" value="F:GTP binding"/>
    <property type="evidence" value="ECO:0007669"/>
    <property type="project" value="UniProtKB-KW"/>
</dbReference>
<keyword evidence="4" id="KW-0342">GTP-binding</keyword>
<evidence type="ECO:0000256" key="2">
    <source>
        <dbReference type="ARBA" id="ARBA00022741"/>
    </source>
</evidence>
<feature type="domain" description="IRG-type G" evidence="5">
    <location>
        <begin position="37"/>
        <end position="222"/>
    </location>
</feature>
<evidence type="ECO:0000256" key="3">
    <source>
        <dbReference type="ARBA" id="ARBA00022801"/>
    </source>
</evidence>
<dbReference type="InterPro" id="IPR027417">
    <property type="entry name" value="P-loop_NTPase"/>
</dbReference>
<sequence>MFTFVGFQINDIDQSGYSELMHLMEQRINKLRDTKITKIQIAITGHQGSGVSSLINALRGLYSDDPSAAEIGCVESIMERKYYIHPDNANFVFWELPGVGTRNFPQEKYIKLARFNEYDFIIIVSSSRFTMTDTWLAEKIQKLFPDSNLFFVRTKIDVDLDFIHKLSSIRMSDEAGHIFRIKKDCHYTLKEAGIQNPLVFMVDNNHRSKFEFGKLANMLVAKVSALKKDVLIRTIQGFTKEIVAAKYELCIERMNGITRQAAIAAMHSNRKNGERLEVKILKQELVHYRHQLGIDTNSLEIVARMSEIESEEDKISELNSETRMIFQNFEQFYFKHDKVVPSSWHSLPILGQYLLFGSYQKQCLSVLKIMLDKCMKIAPYRST</sequence>
<dbReference type="EMBL" id="JAIWYP010000012">
    <property type="protein sequence ID" value="KAH3729051.1"/>
    <property type="molecule type" value="Genomic_DNA"/>
</dbReference>
<comment type="similarity">
    <text evidence="1">Belongs to the TRAFAC class dynamin-like GTPase superfamily. IRG family.</text>
</comment>
<keyword evidence="2" id="KW-0547">Nucleotide-binding</keyword>
<dbReference type="FunFam" id="3.40.50.300:FF:000541">
    <property type="entry name" value="Immunity related GTPase M"/>
    <property type="match status" value="1"/>
</dbReference>
<organism evidence="6 7">
    <name type="scientific">Dreissena polymorpha</name>
    <name type="common">Zebra mussel</name>
    <name type="synonym">Mytilus polymorpha</name>
    <dbReference type="NCBI Taxonomy" id="45954"/>
    <lineage>
        <taxon>Eukaryota</taxon>
        <taxon>Metazoa</taxon>
        <taxon>Spiralia</taxon>
        <taxon>Lophotrochozoa</taxon>
        <taxon>Mollusca</taxon>
        <taxon>Bivalvia</taxon>
        <taxon>Autobranchia</taxon>
        <taxon>Heteroconchia</taxon>
        <taxon>Euheterodonta</taxon>
        <taxon>Imparidentia</taxon>
        <taxon>Neoheterodontei</taxon>
        <taxon>Myida</taxon>
        <taxon>Dreissenoidea</taxon>
        <taxon>Dreissenidae</taxon>
        <taxon>Dreissena</taxon>
    </lineage>
</organism>
<dbReference type="Pfam" id="PF05049">
    <property type="entry name" value="IIGP"/>
    <property type="match status" value="1"/>
</dbReference>
<evidence type="ECO:0000313" key="6">
    <source>
        <dbReference type="EMBL" id="KAH3729051.1"/>
    </source>
</evidence>
<comment type="caution">
    <text evidence="6">The sequence shown here is derived from an EMBL/GenBank/DDBJ whole genome shotgun (WGS) entry which is preliminary data.</text>
</comment>